<proteinExistence type="predicted"/>
<evidence type="ECO:0000313" key="4">
    <source>
        <dbReference type="Proteomes" id="UP000694414"/>
    </source>
</evidence>
<evidence type="ECO:0000256" key="2">
    <source>
        <dbReference type="SAM" id="SignalP"/>
    </source>
</evidence>
<reference evidence="3" key="2">
    <citation type="submission" date="2025-09" db="UniProtKB">
        <authorList>
            <consortium name="Ensembl"/>
        </authorList>
    </citation>
    <scope>IDENTIFICATION</scope>
</reference>
<feature type="signal peptide" evidence="2">
    <location>
        <begin position="1"/>
        <end position="27"/>
    </location>
</feature>
<organism evidence="3 4">
    <name type="scientific">Prolemur simus</name>
    <name type="common">Greater bamboo lemur</name>
    <name type="synonym">Hapalemur simus</name>
    <dbReference type="NCBI Taxonomy" id="1328070"/>
    <lineage>
        <taxon>Eukaryota</taxon>
        <taxon>Metazoa</taxon>
        <taxon>Chordata</taxon>
        <taxon>Craniata</taxon>
        <taxon>Vertebrata</taxon>
        <taxon>Euteleostomi</taxon>
        <taxon>Mammalia</taxon>
        <taxon>Eutheria</taxon>
        <taxon>Euarchontoglires</taxon>
        <taxon>Primates</taxon>
        <taxon>Strepsirrhini</taxon>
        <taxon>Lemuriformes</taxon>
        <taxon>Lemuridae</taxon>
        <taxon>Prolemur</taxon>
    </lineage>
</organism>
<feature type="chain" id="PRO_5034344565" evidence="2">
    <location>
        <begin position="28"/>
        <end position="264"/>
    </location>
</feature>
<dbReference type="Proteomes" id="UP000694414">
    <property type="component" value="Unplaced"/>
</dbReference>
<evidence type="ECO:0000256" key="1">
    <source>
        <dbReference type="SAM" id="MobiDB-lite"/>
    </source>
</evidence>
<name>A0A8C8ZGC1_PROSS</name>
<accession>A0A8C8ZGC1</accession>
<keyword evidence="2" id="KW-0732">Signal</keyword>
<dbReference type="Ensembl" id="ENSPSMT00000017040.1">
    <property type="protein sequence ID" value="ENSPSMP00000014664.1"/>
    <property type="gene ID" value="ENSPSMG00000010520.1"/>
</dbReference>
<evidence type="ECO:0000313" key="3">
    <source>
        <dbReference type="Ensembl" id="ENSPSMP00000014664.1"/>
    </source>
</evidence>
<sequence>DGGHRARPHGFLGGLLLPPLLRVAVEGRVAAAVGRAAAQLQLAVGRQRVVGRVPLLVLRLARLVGAGRRPGVVGGAARAELRAALGRRLQAAAAAGALGPRLPLQRAARERVLVLGRGARRPAQQPRQVRVLGRPPARGAVGPAAVGVGQRLAAAAARAVVLLRRAVLVEGPVRPGLGALEAAPAAGLVAVAVGPAGPRAVRVREGRQLVHGDGRHAGGEVLPRQHLGFGARLAAGRGGRVSRPATAHVPKPRRVQGGEPEAGF</sequence>
<keyword evidence="4" id="KW-1185">Reference proteome</keyword>
<protein>
    <submittedName>
        <fullName evidence="3">Uncharacterized protein</fullName>
    </submittedName>
</protein>
<feature type="region of interest" description="Disordered" evidence="1">
    <location>
        <begin position="239"/>
        <end position="264"/>
    </location>
</feature>
<dbReference type="GeneTree" id="ENSGT00950000185149"/>
<reference evidence="3" key="1">
    <citation type="submission" date="2025-08" db="UniProtKB">
        <authorList>
            <consortium name="Ensembl"/>
        </authorList>
    </citation>
    <scope>IDENTIFICATION</scope>
</reference>
<dbReference type="AlphaFoldDB" id="A0A8C8ZGC1"/>